<gene>
    <name evidence="2" type="ORF">NCTC7303_00135</name>
</gene>
<name>A0A379SEI0_SALER</name>
<dbReference type="Proteomes" id="UP000255443">
    <property type="component" value="Unassembled WGS sequence"/>
</dbReference>
<feature type="signal peptide" evidence="1">
    <location>
        <begin position="1"/>
        <end position="24"/>
    </location>
</feature>
<protein>
    <submittedName>
        <fullName evidence="2">Uncharacterized protein</fullName>
    </submittedName>
</protein>
<dbReference type="AlphaFoldDB" id="A0A379SEI0"/>
<keyword evidence="1" id="KW-0732">Signal</keyword>
<accession>A0A379SEI0</accession>
<organism evidence="2 3">
    <name type="scientific">Salmonella enterica subsp. arizonae</name>
    <dbReference type="NCBI Taxonomy" id="59203"/>
    <lineage>
        <taxon>Bacteria</taxon>
        <taxon>Pseudomonadati</taxon>
        <taxon>Pseudomonadota</taxon>
        <taxon>Gammaproteobacteria</taxon>
        <taxon>Enterobacterales</taxon>
        <taxon>Enterobacteriaceae</taxon>
        <taxon>Salmonella</taxon>
    </lineage>
</organism>
<dbReference type="EMBL" id="UGXC01000002">
    <property type="protein sequence ID" value="SUG28022.1"/>
    <property type="molecule type" value="Genomic_DNA"/>
</dbReference>
<evidence type="ECO:0000313" key="2">
    <source>
        <dbReference type="EMBL" id="SUG28022.1"/>
    </source>
</evidence>
<dbReference type="PROSITE" id="PS51257">
    <property type="entry name" value="PROKAR_LIPOPROTEIN"/>
    <property type="match status" value="1"/>
</dbReference>
<evidence type="ECO:0000313" key="3">
    <source>
        <dbReference type="Proteomes" id="UP000255443"/>
    </source>
</evidence>
<proteinExistence type="predicted"/>
<reference evidence="2 3" key="1">
    <citation type="submission" date="2018-06" db="EMBL/GenBank/DDBJ databases">
        <authorList>
            <consortium name="Pathogen Informatics"/>
            <person name="Doyle S."/>
        </authorList>
    </citation>
    <scope>NUCLEOTIDE SEQUENCE [LARGE SCALE GENOMIC DNA]</scope>
    <source>
        <strain evidence="2 3">NCTC7303</strain>
    </source>
</reference>
<evidence type="ECO:0000256" key="1">
    <source>
        <dbReference type="SAM" id="SignalP"/>
    </source>
</evidence>
<feature type="chain" id="PRO_5016607550" evidence="1">
    <location>
        <begin position="25"/>
        <end position="55"/>
    </location>
</feature>
<sequence>MIFRNITFVFLALLLFGCSGSGIDAQNNKAKSIPSTPDLQLTDKDVFGNEATLNV</sequence>